<proteinExistence type="predicted"/>
<sequence length="101" mass="11300">MLENLLDDILSNPAYLAVAIALAAMIMYSVIQRLYKLVVLAVVLFVIYCAYLTLTDQPLPDIDIDKIQEELGQVTDQAKELKEKASDTLDKANDTLDKLKN</sequence>
<feature type="transmembrane region" description="Helical" evidence="2">
    <location>
        <begin position="12"/>
        <end position="30"/>
    </location>
</feature>
<feature type="coiled-coil region" evidence="1">
    <location>
        <begin position="64"/>
        <end position="95"/>
    </location>
</feature>
<organism evidence="3">
    <name type="scientific">marine metagenome</name>
    <dbReference type="NCBI Taxonomy" id="408172"/>
    <lineage>
        <taxon>unclassified sequences</taxon>
        <taxon>metagenomes</taxon>
        <taxon>ecological metagenomes</taxon>
    </lineage>
</organism>
<evidence type="ECO:0000313" key="3">
    <source>
        <dbReference type="EMBL" id="SUZ73102.1"/>
    </source>
</evidence>
<keyword evidence="2" id="KW-0472">Membrane</keyword>
<protein>
    <submittedName>
        <fullName evidence="3">Uncharacterized protein</fullName>
    </submittedName>
</protein>
<accession>A0A381Q1C5</accession>
<evidence type="ECO:0000256" key="2">
    <source>
        <dbReference type="SAM" id="Phobius"/>
    </source>
</evidence>
<keyword evidence="1" id="KW-0175">Coiled coil</keyword>
<name>A0A381Q1C5_9ZZZZ</name>
<dbReference type="EMBL" id="UINC01001168">
    <property type="protein sequence ID" value="SUZ73102.1"/>
    <property type="molecule type" value="Genomic_DNA"/>
</dbReference>
<keyword evidence="2" id="KW-1133">Transmembrane helix</keyword>
<feature type="transmembrane region" description="Helical" evidence="2">
    <location>
        <begin position="37"/>
        <end position="54"/>
    </location>
</feature>
<dbReference type="AlphaFoldDB" id="A0A381Q1C5"/>
<reference evidence="3" key="1">
    <citation type="submission" date="2018-05" db="EMBL/GenBank/DDBJ databases">
        <authorList>
            <person name="Lanie J.A."/>
            <person name="Ng W.-L."/>
            <person name="Kazmierczak K.M."/>
            <person name="Andrzejewski T.M."/>
            <person name="Davidsen T.M."/>
            <person name="Wayne K.J."/>
            <person name="Tettelin H."/>
            <person name="Glass J.I."/>
            <person name="Rusch D."/>
            <person name="Podicherti R."/>
            <person name="Tsui H.-C.T."/>
            <person name="Winkler M.E."/>
        </authorList>
    </citation>
    <scope>NUCLEOTIDE SEQUENCE</scope>
</reference>
<evidence type="ECO:0000256" key="1">
    <source>
        <dbReference type="SAM" id="Coils"/>
    </source>
</evidence>
<gene>
    <name evidence="3" type="ORF">METZ01_LOCUS25956</name>
</gene>
<keyword evidence="2" id="KW-0812">Transmembrane</keyword>